<dbReference type="RefSeq" id="WP_159742225.1">
    <property type="nucleotide sequence ID" value="NZ_BLIR01000001.1"/>
</dbReference>
<dbReference type="Proteomes" id="UP000431826">
    <property type="component" value="Unassembled WGS sequence"/>
</dbReference>
<dbReference type="InterPro" id="IPR045446">
    <property type="entry name" value="VMAP-M2"/>
</dbReference>
<comment type="caution">
    <text evidence="2">The sequence shown here is derived from an EMBL/GenBank/DDBJ whole genome shotgun (WGS) entry which is preliminary data.</text>
</comment>
<dbReference type="Pfam" id="PF19965">
    <property type="entry name" value="VMAP-M2"/>
    <property type="match status" value="1"/>
</dbReference>
<keyword evidence="3" id="KW-1185">Reference proteome</keyword>
<proteinExistence type="predicted"/>
<dbReference type="OrthoDB" id="3904028at2"/>
<dbReference type="EMBL" id="BLIR01000001">
    <property type="protein sequence ID" value="GFE35780.1"/>
    <property type="molecule type" value="Genomic_DNA"/>
</dbReference>
<sequence>MTLAAPPRHLLVIAPQCPDLGFLDGLEEVANSLHTTLRDHWVGGCEDASPGVNSLLYGPSVVQAQIEKAVRDAAQRAGQAQAVLVLAFVGHGTTLGNVPRLFLMAGDSRSDEPTTVVNVGELLTQALDTQGVQGVIALVDTCHAGGATPDIAALDAGVRQGATRLSLLMSVGVSENAYGLAFTRGLVRVLRHGISGAGELLSSEDVRRAVNEATNTGARLVVADGDPVGRHPWLARNIRHRQGGGTLLGPVGEEDLRWALLPLGEEVSPLPISTPADLEDLRQRLHSRRQGGVGSTDVVTLALRVIDGLVDSIRTVDLLLSWPGNRLTTSRLKRAGRAAGGSTVYSPDAVGSDLLRACVESLRLRAPRVGGSNTAPLATFIATLAMEDGLGPDTPELSAWARAVGAVVELNDSFAALTEQVEASRLRLVVSLHAALADQWPETLLAWLLDHGEQVARAEFPCTPTQSGVEQQLAKVLKWASRQATQAGAQLRRIEIAAPSSLLVRWRPEETNLGVRLGVRHEVVLRWSDRLCPPDHLFWINDYARERLTAMKADCGNGAPVDWLGQHEISHPEELTKRLQNGAYEGALALSHRPNRLEEFMQHLLAYAPIVLWPESEGDLPMASRESVERYWDQLPGEFSVAYRHTWQGHAGQGGPAEGRANLARLRSVWHDTEWLDFCDWFETRSTDGENTV</sequence>
<name>A0A640UJS0_9ACTN</name>
<evidence type="ECO:0000313" key="3">
    <source>
        <dbReference type="Proteomes" id="UP000431826"/>
    </source>
</evidence>
<organism evidence="2 3">
    <name type="scientific">Streptomyces tubercidicus</name>
    <dbReference type="NCBI Taxonomy" id="47759"/>
    <lineage>
        <taxon>Bacteria</taxon>
        <taxon>Bacillati</taxon>
        <taxon>Actinomycetota</taxon>
        <taxon>Actinomycetes</taxon>
        <taxon>Kitasatosporales</taxon>
        <taxon>Streptomycetaceae</taxon>
        <taxon>Streptomyces</taxon>
    </lineage>
</organism>
<reference evidence="2 3" key="1">
    <citation type="submission" date="2019-12" db="EMBL/GenBank/DDBJ databases">
        <title>Whole genome shotgun sequence of Streptomyces tubercidicus NBRC 13090.</title>
        <authorList>
            <person name="Ichikawa N."/>
            <person name="Kimura A."/>
            <person name="Kitahashi Y."/>
            <person name="Komaki H."/>
            <person name="Tamura T."/>
        </authorList>
    </citation>
    <scope>NUCLEOTIDE SEQUENCE [LARGE SCALE GENOMIC DNA]</scope>
    <source>
        <strain evidence="2 3">NBRC 13090</strain>
    </source>
</reference>
<dbReference type="AlphaFoldDB" id="A0A640UJS0"/>
<evidence type="ECO:0000259" key="1">
    <source>
        <dbReference type="Pfam" id="PF19965"/>
    </source>
</evidence>
<accession>A0A640UJS0</accession>
<evidence type="ECO:0000313" key="2">
    <source>
        <dbReference type="EMBL" id="GFE35780.1"/>
    </source>
</evidence>
<dbReference type="GeneID" id="96281645"/>
<gene>
    <name evidence="2" type="ORF">Stube_04530</name>
</gene>
<feature type="domain" description="vWA-MoxR associated protein middle region 2" evidence="1">
    <location>
        <begin position="197"/>
        <end position="414"/>
    </location>
</feature>
<protein>
    <recommendedName>
        <fullName evidence="1">vWA-MoxR associated protein middle region 2 domain-containing protein</fullName>
    </recommendedName>
</protein>